<dbReference type="RefSeq" id="WP_272145976.1">
    <property type="nucleotide sequence ID" value="NZ_JAQNDM010000002.1"/>
</dbReference>
<proteinExistence type="predicted"/>
<accession>A0ABT5D6A2</accession>
<evidence type="ECO:0000313" key="2">
    <source>
        <dbReference type="EMBL" id="MDC0707762.1"/>
    </source>
</evidence>
<evidence type="ECO:0000259" key="1">
    <source>
        <dbReference type="Pfam" id="PF19829"/>
    </source>
</evidence>
<organism evidence="2 3">
    <name type="scientific">Stigmatella ashevillensis</name>
    <dbReference type="NCBI Taxonomy" id="2995309"/>
    <lineage>
        <taxon>Bacteria</taxon>
        <taxon>Pseudomonadati</taxon>
        <taxon>Myxococcota</taxon>
        <taxon>Myxococcia</taxon>
        <taxon>Myxococcales</taxon>
        <taxon>Cystobacterineae</taxon>
        <taxon>Archangiaceae</taxon>
        <taxon>Stigmatella</taxon>
    </lineage>
</organism>
<sequence length="50" mass="5756">MEGFQVTHPWPRRQLRDCFGFIVGVSTQAHKDALLQRDESLKIVVTGCKR</sequence>
<dbReference type="InterPro" id="IPR046277">
    <property type="entry name" value="DUF6310"/>
</dbReference>
<dbReference type="Proteomes" id="UP001221838">
    <property type="component" value="Unassembled WGS sequence"/>
</dbReference>
<protein>
    <submittedName>
        <fullName evidence="2">DUF6310 domain-containing protein</fullName>
    </submittedName>
</protein>
<name>A0ABT5D6A2_9BACT</name>
<keyword evidence="3" id="KW-1185">Reference proteome</keyword>
<evidence type="ECO:0000313" key="3">
    <source>
        <dbReference type="Proteomes" id="UP001221838"/>
    </source>
</evidence>
<comment type="caution">
    <text evidence="2">The sequence shown here is derived from an EMBL/GenBank/DDBJ whole genome shotgun (WGS) entry which is preliminary data.</text>
</comment>
<reference evidence="2 3" key="1">
    <citation type="submission" date="2022-11" db="EMBL/GenBank/DDBJ databases">
        <title>Minimal conservation of predation-associated metabolite biosynthetic gene clusters underscores biosynthetic potential of Myxococcota including descriptions for ten novel species: Archangium lansinium sp. nov., Myxococcus landrumus sp. nov., Nannocystis bai.</title>
        <authorList>
            <person name="Ahearne A."/>
            <person name="Stevens C."/>
            <person name="Dowd S."/>
        </authorList>
    </citation>
    <scope>NUCLEOTIDE SEQUENCE [LARGE SCALE GENOMIC DNA]</scope>
    <source>
        <strain evidence="2 3">NCWAL01</strain>
    </source>
</reference>
<dbReference type="Pfam" id="PF19829">
    <property type="entry name" value="DUF6310"/>
    <property type="match status" value="1"/>
</dbReference>
<gene>
    <name evidence="2" type="ORF">POL68_04705</name>
</gene>
<dbReference type="EMBL" id="JAQNDM010000002">
    <property type="protein sequence ID" value="MDC0707762.1"/>
    <property type="molecule type" value="Genomic_DNA"/>
</dbReference>
<feature type="domain" description="DUF6310" evidence="1">
    <location>
        <begin position="16"/>
        <end position="48"/>
    </location>
</feature>